<evidence type="ECO:0000313" key="2">
    <source>
        <dbReference type="EMBL" id="MBU9735556.1"/>
    </source>
</evidence>
<dbReference type="Pfam" id="PF18765">
    <property type="entry name" value="Polbeta"/>
    <property type="match status" value="1"/>
</dbReference>
<keyword evidence="3" id="KW-1185">Reference proteome</keyword>
<organism evidence="2 3">
    <name type="scientific">Diplocloster agilis</name>
    <dbReference type="NCBI Taxonomy" id="2850323"/>
    <lineage>
        <taxon>Bacteria</taxon>
        <taxon>Bacillati</taxon>
        <taxon>Bacillota</taxon>
        <taxon>Clostridia</taxon>
        <taxon>Lachnospirales</taxon>
        <taxon>Lachnospiraceae</taxon>
        <taxon>Diplocloster</taxon>
    </lineage>
</organism>
<feature type="domain" description="Polymerase beta nucleotidyltransferase" evidence="1">
    <location>
        <begin position="45"/>
        <end position="118"/>
    </location>
</feature>
<sequence length="135" mass="15469">MSTKGEDATQESVTIDKLPLPDRYKRGLHAALRVIYSMNIEGFLYVILYGSCVTGKIKTSSDIDLLIVTEKKLVDRQLRSLIRENVDQTVEVLNVSVDIVFYTEQTLQTDQSIFTNNIRKYGKIIRKDEKHGFIL</sequence>
<dbReference type="InterPro" id="IPR043519">
    <property type="entry name" value="NT_sf"/>
</dbReference>
<proteinExistence type="predicted"/>
<dbReference type="CDD" id="cd05403">
    <property type="entry name" value="NT_KNTase_like"/>
    <property type="match status" value="1"/>
</dbReference>
<evidence type="ECO:0000313" key="3">
    <source>
        <dbReference type="Proteomes" id="UP000712157"/>
    </source>
</evidence>
<dbReference type="EMBL" id="JAHQCW010000003">
    <property type="protein sequence ID" value="MBU9735556.1"/>
    <property type="molecule type" value="Genomic_DNA"/>
</dbReference>
<dbReference type="SUPFAM" id="SSF81301">
    <property type="entry name" value="Nucleotidyltransferase"/>
    <property type="match status" value="1"/>
</dbReference>
<accession>A0A949ND40</accession>
<dbReference type="InterPro" id="IPR041633">
    <property type="entry name" value="Polbeta"/>
</dbReference>
<dbReference type="Proteomes" id="UP000712157">
    <property type="component" value="Unassembled WGS sequence"/>
</dbReference>
<evidence type="ECO:0000259" key="1">
    <source>
        <dbReference type="Pfam" id="PF18765"/>
    </source>
</evidence>
<reference evidence="2" key="1">
    <citation type="submission" date="2021-06" db="EMBL/GenBank/DDBJ databases">
        <title>Description of novel taxa of the family Lachnospiraceae.</title>
        <authorList>
            <person name="Chaplin A.V."/>
            <person name="Sokolova S.R."/>
            <person name="Pikina A.P."/>
            <person name="Korzhanova M."/>
            <person name="Belova V."/>
            <person name="Korostin D."/>
            <person name="Efimov B.A."/>
        </authorList>
    </citation>
    <scope>NUCLEOTIDE SEQUENCE</scope>
    <source>
        <strain evidence="2">ASD5720</strain>
    </source>
</reference>
<name>A0A949ND40_9FIRM</name>
<dbReference type="AlphaFoldDB" id="A0A949ND40"/>
<protein>
    <submittedName>
        <fullName evidence="2">Nucleotidyltransferase domain-containing protein</fullName>
    </submittedName>
</protein>
<dbReference type="Gene3D" id="3.30.460.10">
    <property type="entry name" value="Beta Polymerase, domain 2"/>
    <property type="match status" value="1"/>
</dbReference>
<comment type="caution">
    <text evidence="2">The sequence shown here is derived from an EMBL/GenBank/DDBJ whole genome shotgun (WGS) entry which is preliminary data.</text>
</comment>
<dbReference type="RefSeq" id="WP_238720616.1">
    <property type="nucleotide sequence ID" value="NZ_JAHQCW010000003.1"/>
</dbReference>
<gene>
    <name evidence="2" type="ORF">KTH89_03340</name>
</gene>